<keyword evidence="1" id="KW-0732">Signal</keyword>
<evidence type="ECO:0000259" key="2">
    <source>
        <dbReference type="Pfam" id="PF00144"/>
    </source>
</evidence>
<feature type="signal peptide" evidence="1">
    <location>
        <begin position="1"/>
        <end position="25"/>
    </location>
</feature>
<dbReference type="InterPro" id="IPR050789">
    <property type="entry name" value="Diverse_Enzym_Activities"/>
</dbReference>
<dbReference type="InterPro" id="IPR001466">
    <property type="entry name" value="Beta-lactam-related"/>
</dbReference>
<sequence>MSQTSRRIFLLAGASALALPGVVQAASDGQIVNPDTVDRVMSGFVKDGRVAGCSALIWEKGREAYFGAFGQADRETGRAMRRDTIVQIFSMTKPITGVALMTLFEEGRFGLEDPIAQHLPELAGLKLSAGVDAKGEVLTQPPARQPRVIDFLRHTSGFASGAAQGKLGELYRAASGDGPVKTYADYVRAMGQVPLEHEPGTAWRYGDDVEIQGALVERLTGQPLAEVFAERIFKPLNMVDTSYFVPVEKRGRFAGMYSRDAAGELTAGVAFGGDLNLKTWARSPGSYVLASTLDDYMRFALMLQGEGALGDVRILKPETVRLMASDHLPAGLTDRSWLVNKGAVGFGIDFAVRVGPPQKNSEPFGHVGEFFWDGYATTLFWVDPANDLTAVFFTQTIPYQDAILKDWRDAVYDVTARGAAKG</sequence>
<dbReference type="OrthoDB" id="9808046at2"/>
<dbReference type="Gene3D" id="3.40.710.10">
    <property type="entry name" value="DD-peptidase/beta-lactamase superfamily"/>
    <property type="match status" value="1"/>
</dbReference>
<dbReference type="AlphaFoldDB" id="F4QH87"/>
<proteinExistence type="predicted"/>
<dbReference type="PANTHER" id="PTHR43283:SF3">
    <property type="entry name" value="BETA-LACTAMASE FAMILY PROTEIN (AFU_ORTHOLOGUE AFUA_5G07500)"/>
    <property type="match status" value="1"/>
</dbReference>
<evidence type="ECO:0000313" key="3">
    <source>
        <dbReference type="EMBL" id="EGF92624.1"/>
    </source>
</evidence>
<protein>
    <submittedName>
        <fullName evidence="3">Beta-lactamase family protein</fullName>
    </submittedName>
</protein>
<organism evidence="3 4">
    <name type="scientific">Asticcacaulis biprosthecium C19</name>
    <dbReference type="NCBI Taxonomy" id="715226"/>
    <lineage>
        <taxon>Bacteria</taxon>
        <taxon>Pseudomonadati</taxon>
        <taxon>Pseudomonadota</taxon>
        <taxon>Alphaproteobacteria</taxon>
        <taxon>Caulobacterales</taxon>
        <taxon>Caulobacteraceae</taxon>
        <taxon>Asticcacaulis</taxon>
    </lineage>
</organism>
<dbReference type="STRING" id="715226.ABI_10610"/>
<gene>
    <name evidence="3" type="ORF">ABI_10610</name>
</gene>
<evidence type="ECO:0000256" key="1">
    <source>
        <dbReference type="SAM" id="SignalP"/>
    </source>
</evidence>
<feature type="domain" description="Beta-lactamase-related" evidence="2">
    <location>
        <begin position="37"/>
        <end position="408"/>
    </location>
</feature>
<feature type="chain" id="PRO_5003314095" evidence="1">
    <location>
        <begin position="26"/>
        <end position="422"/>
    </location>
</feature>
<dbReference type="RefSeq" id="WP_006271804.1">
    <property type="nucleotide sequence ID" value="NZ_GL883077.1"/>
</dbReference>
<keyword evidence="4" id="KW-1185">Reference proteome</keyword>
<dbReference type="PANTHER" id="PTHR43283">
    <property type="entry name" value="BETA-LACTAMASE-RELATED"/>
    <property type="match status" value="1"/>
</dbReference>
<dbReference type="EMBL" id="GL883077">
    <property type="protein sequence ID" value="EGF92624.1"/>
    <property type="molecule type" value="Genomic_DNA"/>
</dbReference>
<dbReference type="HOGENOM" id="CLU_020027_11_2_5"/>
<dbReference type="InterPro" id="IPR012338">
    <property type="entry name" value="Beta-lactam/transpept-like"/>
</dbReference>
<dbReference type="Proteomes" id="UP000006512">
    <property type="component" value="Unassembled WGS sequence"/>
</dbReference>
<dbReference type="SUPFAM" id="SSF56601">
    <property type="entry name" value="beta-lactamase/transpeptidase-like"/>
    <property type="match status" value="1"/>
</dbReference>
<name>F4QH87_9CAUL</name>
<dbReference type="eggNOG" id="COG1680">
    <property type="taxonomic scope" value="Bacteria"/>
</dbReference>
<dbReference type="Pfam" id="PF00144">
    <property type="entry name" value="Beta-lactamase"/>
    <property type="match status" value="1"/>
</dbReference>
<accession>F4QH87</accession>
<evidence type="ECO:0000313" key="4">
    <source>
        <dbReference type="Proteomes" id="UP000006512"/>
    </source>
</evidence>
<reference evidence="4" key="1">
    <citation type="submission" date="2011-03" db="EMBL/GenBank/DDBJ databases">
        <title>Draft genome sequence of Brevundimonas diminuta.</title>
        <authorList>
            <person name="Brown P.J.B."/>
            <person name="Buechlein A."/>
            <person name="Hemmerich C."/>
            <person name="Brun Y.V."/>
        </authorList>
    </citation>
    <scope>NUCLEOTIDE SEQUENCE [LARGE SCALE GENOMIC DNA]</scope>
    <source>
        <strain evidence="4">C19</strain>
    </source>
</reference>